<sequence>MTEDDKQQQQNQSNVVQAISAVFQRKSAELQRLNDFIKGADGTLKNIHPQMKSLEALSKQLSDKIAAEAAAKADAKYESVGLRAKAAAALGNLGRLVARGKLKSSDAPKDLDQSIDALPFMDEAPDTGERVVVQYGEEREFGKAAAWGLAGFKRTVDESLEMLGRGMNMLAEGQAQISQGIADKSTALVREGLETSRLGAGLCRNGLVEASYGVSYANETMGKYAGKGLEKCKNKLGDACYKWSKALDEIENLRTAIDAKAEQQVEGEAWSPEGVSANTFYRGLHKIGTAIAVAAQATWEGLAMTGKFMGAVAKLAGAVSMCVAAYTAAIVGMAAATPATLLLTAMDNQSVNNAVVKVSEYLHNNVEQATKDLMASEFAMMTFGGIMTCAKLMKGSFAAINQKFEEINATLAREGTDIAQGIKETYKSIGDAFKSVNTGIAKWTTDKWTAALAGYASVEQLEEAKEADRAQAEQRAEAQAMTERVAQERAATVAAGTETIKTIVSDMCNELAQICGLSQAERDALVQSFIPQPPRTTKEIVSQMCNSVKSAFGSISHITNVIRQAGKDAQKIDPQVKVAEISPETIYAMSEALYALNMQESAAINNALLAAVNDSSKDDQAIVTGLINAAIEVCTKQTNTLAEHTAEVQAGLEAAGIKLDDAQGLQEAAQQKPKGMEGINPEELAQAAEGLATAVNEASAEGKIQSFNQQESQIAQGGQHAAQQQSSGWCR</sequence>
<dbReference type="EMBL" id="AF111196">
    <property type="protein sequence ID" value="AAD54062.1"/>
    <property type="molecule type" value="Genomic_DNA"/>
</dbReference>
<accession>Q9RQF3</accession>
<feature type="compositionally biased region" description="Low complexity" evidence="2">
    <location>
        <begin position="712"/>
        <end position="731"/>
    </location>
</feature>
<dbReference type="Pfam" id="PF03429">
    <property type="entry name" value="MSP1b"/>
    <property type="match status" value="1"/>
</dbReference>
<dbReference type="InterPro" id="IPR005091">
    <property type="entry name" value="MSP1b"/>
</dbReference>
<evidence type="ECO:0000313" key="3">
    <source>
        <dbReference type="EMBL" id="AAD54062.1"/>
    </source>
</evidence>
<dbReference type="AlphaFoldDB" id="Q9RQF3"/>
<protein>
    <submittedName>
        <fullName evidence="3">Major surface protein 1b</fullName>
    </submittedName>
</protein>
<gene>
    <name evidence="3" type="primary">SI2</name>
</gene>
<reference evidence="3" key="1">
    <citation type="submission" date="1998-12" db="EMBL/GenBank/DDBJ databases">
        <title>Expression of Anaplasma marginale Major Surface Protein 1 Variants.</title>
        <authorList>
            <person name="Camacho M."/>
            <person name="Palmer G.H."/>
        </authorList>
    </citation>
    <scope>NUCLEOTIDE SEQUENCE</scope>
    <source>
        <strain evidence="3">South Idaho</strain>
    </source>
</reference>
<feature type="coiled-coil region" evidence="1">
    <location>
        <begin position="455"/>
        <end position="484"/>
    </location>
</feature>
<evidence type="ECO:0000256" key="1">
    <source>
        <dbReference type="SAM" id="Coils"/>
    </source>
</evidence>
<evidence type="ECO:0000256" key="2">
    <source>
        <dbReference type="SAM" id="MobiDB-lite"/>
    </source>
</evidence>
<keyword evidence="1" id="KW-0175">Coiled coil</keyword>
<organism evidence="3">
    <name type="scientific">Anaplasma marginale</name>
    <dbReference type="NCBI Taxonomy" id="770"/>
    <lineage>
        <taxon>Bacteria</taxon>
        <taxon>Pseudomonadati</taxon>
        <taxon>Pseudomonadota</taxon>
        <taxon>Alphaproteobacteria</taxon>
        <taxon>Rickettsiales</taxon>
        <taxon>Anaplasmataceae</taxon>
        <taxon>Anaplasma</taxon>
    </lineage>
</organism>
<feature type="region of interest" description="Disordered" evidence="2">
    <location>
        <begin position="711"/>
        <end position="731"/>
    </location>
</feature>
<proteinExistence type="predicted"/>
<name>Q9RQF3_ANAMA</name>